<name>A0A9D3YDR3_DREPO</name>
<proteinExistence type="predicted"/>
<gene>
    <name evidence="2" type="ORF">DPMN_084120</name>
</gene>
<accession>A0A9D3YDR3</accession>
<keyword evidence="3" id="KW-1185">Reference proteome</keyword>
<sequence length="148" mass="16440">MSAETPMDETEIHDLVLMFANSRIPRGSDAFQTLKYDFMRGDTPEPVLKDDTNDASAKENLDEVDGMVPPPPMKTALKDSSKKPKKSVRMTTPPKSLSHVHWSDGNDRNLASSLKPTHSARLFVKTTPKPILKHEDSLVVGGDIERKT</sequence>
<dbReference type="Proteomes" id="UP000828390">
    <property type="component" value="Unassembled WGS sequence"/>
</dbReference>
<dbReference type="EMBL" id="JAIWYP010000016">
    <property type="protein sequence ID" value="KAH3696644.1"/>
    <property type="molecule type" value="Genomic_DNA"/>
</dbReference>
<protein>
    <submittedName>
        <fullName evidence="2">Uncharacterized protein</fullName>
    </submittedName>
</protein>
<comment type="caution">
    <text evidence="2">The sequence shown here is derived from an EMBL/GenBank/DDBJ whole genome shotgun (WGS) entry which is preliminary data.</text>
</comment>
<organism evidence="2 3">
    <name type="scientific">Dreissena polymorpha</name>
    <name type="common">Zebra mussel</name>
    <name type="synonym">Mytilus polymorpha</name>
    <dbReference type="NCBI Taxonomy" id="45954"/>
    <lineage>
        <taxon>Eukaryota</taxon>
        <taxon>Metazoa</taxon>
        <taxon>Spiralia</taxon>
        <taxon>Lophotrochozoa</taxon>
        <taxon>Mollusca</taxon>
        <taxon>Bivalvia</taxon>
        <taxon>Autobranchia</taxon>
        <taxon>Heteroconchia</taxon>
        <taxon>Euheterodonta</taxon>
        <taxon>Imparidentia</taxon>
        <taxon>Neoheterodontei</taxon>
        <taxon>Myida</taxon>
        <taxon>Dreissenoidea</taxon>
        <taxon>Dreissenidae</taxon>
        <taxon>Dreissena</taxon>
    </lineage>
</organism>
<evidence type="ECO:0000313" key="3">
    <source>
        <dbReference type="Proteomes" id="UP000828390"/>
    </source>
</evidence>
<evidence type="ECO:0000256" key="1">
    <source>
        <dbReference type="SAM" id="MobiDB-lite"/>
    </source>
</evidence>
<reference evidence="2" key="2">
    <citation type="submission" date="2020-11" db="EMBL/GenBank/DDBJ databases">
        <authorList>
            <person name="McCartney M.A."/>
            <person name="Auch B."/>
            <person name="Kono T."/>
            <person name="Mallez S."/>
            <person name="Becker A."/>
            <person name="Gohl D.M."/>
            <person name="Silverstein K.A.T."/>
            <person name="Koren S."/>
            <person name="Bechman K.B."/>
            <person name="Herman A."/>
            <person name="Abrahante J.E."/>
            <person name="Garbe J."/>
        </authorList>
    </citation>
    <scope>NUCLEOTIDE SEQUENCE</scope>
    <source>
        <strain evidence="2">Duluth1</strain>
        <tissue evidence="2">Whole animal</tissue>
    </source>
</reference>
<evidence type="ECO:0000313" key="2">
    <source>
        <dbReference type="EMBL" id="KAH3696644.1"/>
    </source>
</evidence>
<dbReference type="OrthoDB" id="10476451at2759"/>
<feature type="compositionally biased region" description="Basic and acidic residues" evidence="1">
    <location>
        <begin position="40"/>
        <end position="61"/>
    </location>
</feature>
<feature type="region of interest" description="Disordered" evidence="1">
    <location>
        <begin position="40"/>
        <end position="108"/>
    </location>
</feature>
<dbReference type="AlphaFoldDB" id="A0A9D3YDR3"/>
<reference evidence="2" key="1">
    <citation type="journal article" date="2019" name="bioRxiv">
        <title>The Genome of the Zebra Mussel, Dreissena polymorpha: A Resource for Invasive Species Research.</title>
        <authorList>
            <person name="McCartney M.A."/>
            <person name="Auch B."/>
            <person name="Kono T."/>
            <person name="Mallez S."/>
            <person name="Zhang Y."/>
            <person name="Obille A."/>
            <person name="Becker A."/>
            <person name="Abrahante J.E."/>
            <person name="Garbe J."/>
            <person name="Badalamenti J.P."/>
            <person name="Herman A."/>
            <person name="Mangelson H."/>
            <person name="Liachko I."/>
            <person name="Sullivan S."/>
            <person name="Sone E.D."/>
            <person name="Koren S."/>
            <person name="Silverstein K.A.T."/>
            <person name="Beckman K.B."/>
            <person name="Gohl D.M."/>
        </authorList>
    </citation>
    <scope>NUCLEOTIDE SEQUENCE</scope>
    <source>
        <strain evidence="2">Duluth1</strain>
        <tissue evidence="2">Whole animal</tissue>
    </source>
</reference>